<feature type="active site" description="Nucleophile" evidence="5">
    <location>
        <position position="129"/>
    </location>
</feature>
<evidence type="ECO:0000256" key="6">
    <source>
        <dbReference type="RuleBase" id="RU361167"/>
    </source>
</evidence>
<keyword evidence="6" id="KW-0119">Carbohydrate metabolism</keyword>
<dbReference type="PRINTS" id="PR00735">
    <property type="entry name" value="GLHYDRLASE8"/>
</dbReference>
<dbReference type="Pfam" id="PF01270">
    <property type="entry name" value="Glyco_hydro_8"/>
    <property type="match status" value="1"/>
</dbReference>
<dbReference type="PROSITE" id="PS00812">
    <property type="entry name" value="GLYCOSYL_HYDROL_F8"/>
    <property type="match status" value="1"/>
</dbReference>
<proteinExistence type="inferred from homology"/>
<evidence type="ECO:0000313" key="10">
    <source>
        <dbReference type="Proteomes" id="UP000216008"/>
    </source>
</evidence>
<dbReference type="GO" id="GO:0004553">
    <property type="term" value="F:hydrolase activity, hydrolyzing O-glycosyl compounds"/>
    <property type="evidence" value="ECO:0007669"/>
    <property type="project" value="InterPro"/>
</dbReference>
<evidence type="ECO:0000256" key="1">
    <source>
        <dbReference type="ARBA" id="ARBA00009209"/>
    </source>
</evidence>
<evidence type="ECO:0000313" key="9">
    <source>
        <dbReference type="EMBL" id="PAB53567.1"/>
    </source>
</evidence>
<protein>
    <recommendedName>
        <fullName evidence="6">Glucanase</fullName>
        <ecNumber evidence="6">3.2.1.-</ecNumber>
    </recommendedName>
</protein>
<dbReference type="InterPro" id="IPR002037">
    <property type="entry name" value="Glyco_hydro_8"/>
</dbReference>
<evidence type="ECO:0000256" key="3">
    <source>
        <dbReference type="ARBA" id="ARBA00022801"/>
    </source>
</evidence>
<keyword evidence="7" id="KW-1133">Transmembrane helix</keyword>
<dbReference type="RefSeq" id="WP_095183138.1">
    <property type="nucleotide sequence ID" value="NZ_NIBD01000071.1"/>
</dbReference>
<dbReference type="InterPro" id="IPR008928">
    <property type="entry name" value="6-hairpin_glycosidase_sf"/>
</dbReference>
<dbReference type="EMBL" id="DYYQ01000047">
    <property type="protein sequence ID" value="HJE50024.1"/>
    <property type="molecule type" value="Genomic_DNA"/>
</dbReference>
<keyword evidence="7" id="KW-0472">Membrane</keyword>
<dbReference type="AlphaFoldDB" id="A0A267M289"/>
<reference evidence="8" key="2">
    <citation type="journal article" date="2021" name="PeerJ">
        <title>Extensive microbial diversity within the chicken gut microbiome revealed by metagenomics and culture.</title>
        <authorList>
            <person name="Gilroy R."/>
            <person name="Ravi A."/>
            <person name="Getino M."/>
            <person name="Pursley I."/>
            <person name="Horton D.L."/>
            <person name="Alikhan N.F."/>
            <person name="Baker D."/>
            <person name="Gharbi K."/>
            <person name="Hall N."/>
            <person name="Watson M."/>
            <person name="Adriaenssens E.M."/>
            <person name="Foster-Nyarko E."/>
            <person name="Jarju S."/>
            <person name="Secka A."/>
            <person name="Antonio M."/>
            <person name="Oren A."/>
            <person name="Chaudhuri R.R."/>
            <person name="La Ragione R."/>
            <person name="Hildebrand F."/>
            <person name="Pallen M.J."/>
        </authorList>
    </citation>
    <scope>NUCLEOTIDE SEQUENCE</scope>
    <source>
        <strain evidence="8">CHK192-2623</strain>
    </source>
</reference>
<keyword evidence="6" id="KW-0624">Polysaccharide degradation</keyword>
<evidence type="ECO:0000256" key="2">
    <source>
        <dbReference type="ARBA" id="ARBA00022729"/>
    </source>
</evidence>
<sequence length="374" mass="42236">MRVKNLILILGVIVAYLGIIVYVRISNDRTIEKRYYQVWREDYIKNQSENEQYVNAAGKNKTPFALSEAQGYGMLLAVKAGQKHLGSQTDFQKLDNYYLRHRLSNSNLMSWRQENKKGSLQDNPVSASDGDMMIAQALLEADKVWPGHGYKAQAFKLISDIKKLESNRSAKIITVGNWANKKSHFYNVMRTSDVMPEAFEEFYQATGDHSWIEIKSQMLTYLQQLSSQHKTGLVPDFALISRQKQASPAKANDVATKDDGNYSANACRVPMLLAASNDKEANNIVKKMLKFFKQKEEISSGFTLSGKPLYPYKSASFSAPIFVAASKYQNEGYGTLVEHEKYIFSRPLPANNYYDATLIVLAALNTNELTGLEK</sequence>
<dbReference type="Gene3D" id="1.50.10.10">
    <property type="match status" value="1"/>
</dbReference>
<name>A0A267M289_LACJH</name>
<dbReference type="EC" id="3.2.1.-" evidence="6"/>
<dbReference type="SUPFAM" id="SSF48208">
    <property type="entry name" value="Six-hairpin glycosidases"/>
    <property type="match status" value="1"/>
</dbReference>
<dbReference type="GO" id="GO:0000272">
    <property type="term" value="P:polysaccharide catabolic process"/>
    <property type="evidence" value="ECO:0007669"/>
    <property type="project" value="UniProtKB-KW"/>
</dbReference>
<dbReference type="EMBL" id="NIBD01000071">
    <property type="protein sequence ID" value="PAB53567.1"/>
    <property type="molecule type" value="Genomic_DNA"/>
</dbReference>
<evidence type="ECO:0000256" key="7">
    <source>
        <dbReference type="SAM" id="Phobius"/>
    </source>
</evidence>
<gene>
    <name evidence="9" type="ORF">A3Q24_09685</name>
    <name evidence="8" type="ORF">K8V69_07605</name>
</gene>
<comment type="similarity">
    <text evidence="1 6">Belongs to the glycosyl hydrolase 8 (cellulase D) family.</text>
</comment>
<keyword evidence="4 6" id="KW-0326">Glycosidase</keyword>
<comment type="caution">
    <text evidence="9">The sequence shown here is derived from an EMBL/GenBank/DDBJ whole genome shotgun (WGS) entry which is preliminary data.</text>
</comment>
<dbReference type="Proteomes" id="UP000732527">
    <property type="component" value="Unassembled WGS sequence"/>
</dbReference>
<evidence type="ECO:0000313" key="8">
    <source>
        <dbReference type="EMBL" id="HJE50024.1"/>
    </source>
</evidence>
<keyword evidence="2" id="KW-0732">Signal</keyword>
<dbReference type="InterPro" id="IPR019834">
    <property type="entry name" value="Glyco_hydro_8_CS"/>
</dbReference>
<dbReference type="InterPro" id="IPR012341">
    <property type="entry name" value="6hp_glycosidase-like_sf"/>
</dbReference>
<accession>A0A267M289</accession>
<reference evidence="9 10" key="1">
    <citation type="submission" date="2017-05" db="EMBL/GenBank/DDBJ databases">
        <title>Lactobacillus johnsonii from commercial turkeys.</title>
        <authorList>
            <person name="Johnson T.J."/>
            <person name="Youmans B."/>
        </authorList>
    </citation>
    <scope>NUCLEOTIDE SEQUENCE [LARGE SCALE GENOMIC DNA]</scope>
    <source>
        <strain evidence="9 10">UMNLJ114</strain>
    </source>
</reference>
<reference evidence="8" key="3">
    <citation type="submission" date="2021-09" db="EMBL/GenBank/DDBJ databases">
        <authorList>
            <person name="Gilroy R."/>
        </authorList>
    </citation>
    <scope>NUCLEOTIDE SEQUENCE</scope>
    <source>
        <strain evidence="8">CHK192-2623</strain>
    </source>
</reference>
<keyword evidence="7" id="KW-0812">Transmembrane</keyword>
<dbReference type="Proteomes" id="UP000216008">
    <property type="component" value="Unassembled WGS sequence"/>
</dbReference>
<keyword evidence="3 6" id="KW-0378">Hydrolase</keyword>
<feature type="transmembrane region" description="Helical" evidence="7">
    <location>
        <begin position="6"/>
        <end position="25"/>
    </location>
</feature>
<organism evidence="9 10">
    <name type="scientific">Lactobacillus johnsonii</name>
    <dbReference type="NCBI Taxonomy" id="33959"/>
    <lineage>
        <taxon>Bacteria</taxon>
        <taxon>Bacillati</taxon>
        <taxon>Bacillota</taxon>
        <taxon>Bacilli</taxon>
        <taxon>Lactobacillales</taxon>
        <taxon>Lactobacillaceae</taxon>
        <taxon>Lactobacillus</taxon>
    </lineage>
</organism>
<evidence type="ECO:0000256" key="4">
    <source>
        <dbReference type="ARBA" id="ARBA00023295"/>
    </source>
</evidence>
<evidence type="ECO:0000256" key="5">
    <source>
        <dbReference type="PROSITE-ProRule" id="PRU10058"/>
    </source>
</evidence>